<sequence>MGRFTARALVAHRASRDQQFGGVHCGDPVRCDAYRGRMGVLGEMFPGREIKDESTEAGDGQEHFQLGPIDLDNRTVQVQRVAADEPEQDGTAPA</sequence>
<evidence type="ECO:0000313" key="1">
    <source>
        <dbReference type="EMBL" id="TWF78467.1"/>
    </source>
</evidence>
<comment type="caution">
    <text evidence="1">The sequence shown here is derived from an EMBL/GenBank/DDBJ whole genome shotgun (WGS) entry which is preliminary data.</text>
</comment>
<accession>A0A561SUC9</accession>
<evidence type="ECO:0000313" key="2">
    <source>
        <dbReference type="Proteomes" id="UP000321261"/>
    </source>
</evidence>
<dbReference type="Proteomes" id="UP000321261">
    <property type="component" value="Unassembled WGS sequence"/>
</dbReference>
<proteinExistence type="predicted"/>
<dbReference type="EMBL" id="VIWU01000001">
    <property type="protein sequence ID" value="TWF78467.1"/>
    <property type="molecule type" value="Genomic_DNA"/>
</dbReference>
<name>A0A561SUC9_9PSEU</name>
<reference evidence="1 2" key="1">
    <citation type="submission" date="2019-06" db="EMBL/GenBank/DDBJ databases">
        <title>Sequencing the genomes of 1000 actinobacteria strains.</title>
        <authorList>
            <person name="Klenk H.-P."/>
        </authorList>
    </citation>
    <scope>NUCLEOTIDE SEQUENCE [LARGE SCALE GENOMIC DNA]</scope>
    <source>
        <strain evidence="1 2">DSM 45671</strain>
    </source>
</reference>
<dbReference type="AlphaFoldDB" id="A0A561SUC9"/>
<organism evidence="1 2">
    <name type="scientific">Pseudonocardia hierapolitana</name>
    <dbReference type="NCBI Taxonomy" id="1128676"/>
    <lineage>
        <taxon>Bacteria</taxon>
        <taxon>Bacillati</taxon>
        <taxon>Actinomycetota</taxon>
        <taxon>Actinomycetes</taxon>
        <taxon>Pseudonocardiales</taxon>
        <taxon>Pseudonocardiaceae</taxon>
        <taxon>Pseudonocardia</taxon>
    </lineage>
</organism>
<protein>
    <submittedName>
        <fullName evidence="1">Uncharacterized protein</fullName>
    </submittedName>
</protein>
<keyword evidence="2" id="KW-1185">Reference proteome</keyword>
<gene>
    <name evidence="1" type="ORF">FHX44_114390</name>
</gene>